<proteinExistence type="inferred from homology"/>
<sequence length="314" mass="33862">MRDVEPDWALWRSFAAVVDNGSLSAAARAIGLSQPTLGRHIEALEQVLEVTLFERSLSGLRPTETALKLYEPVREAESALARAGLIAEGATEALEGSVRITASTMMAHHVLPPILAAIRADHPGIALELVASDTADNLLLREADIAVRMFRPAQLDLISRHLGDIPVIACAHRNYLDRHGPPQTMADLGRHALIGYDRSDAITLAAKALGFDLRRADFVVRTDSQTAMWELIKAGLGIGFAQAGLVAVTPGLVPLFSSAPVASMEVWLTTHRELYTSRRIRAIYDALGRGLHSTINKGPAAAGMRPPGRATEIR</sequence>
<dbReference type="EMBL" id="FPKU01000002">
    <property type="protein sequence ID" value="SFZ85726.1"/>
    <property type="molecule type" value="Genomic_DNA"/>
</dbReference>
<name>A0A1K2I021_9HYPH</name>
<evidence type="ECO:0000256" key="3">
    <source>
        <dbReference type="ARBA" id="ARBA00023125"/>
    </source>
</evidence>
<evidence type="ECO:0000259" key="5">
    <source>
        <dbReference type="PROSITE" id="PS50931"/>
    </source>
</evidence>
<dbReference type="PROSITE" id="PS50931">
    <property type="entry name" value="HTH_LYSR"/>
    <property type="match status" value="1"/>
</dbReference>
<feature type="domain" description="HTH lysR-type" evidence="5">
    <location>
        <begin position="6"/>
        <end position="63"/>
    </location>
</feature>
<dbReference type="PRINTS" id="PR00039">
    <property type="entry name" value="HTHLYSR"/>
</dbReference>
<evidence type="ECO:0000313" key="7">
    <source>
        <dbReference type="Proteomes" id="UP000183447"/>
    </source>
</evidence>
<dbReference type="Pfam" id="PF00126">
    <property type="entry name" value="HTH_1"/>
    <property type="match status" value="1"/>
</dbReference>
<keyword evidence="2" id="KW-0805">Transcription regulation</keyword>
<dbReference type="STRING" id="665118.SAMN02983003_2895"/>
<keyword evidence="7" id="KW-1185">Reference proteome</keyword>
<dbReference type="Gene3D" id="3.40.190.290">
    <property type="match status" value="1"/>
</dbReference>
<reference evidence="6 7" key="1">
    <citation type="submission" date="2016-11" db="EMBL/GenBank/DDBJ databases">
        <authorList>
            <person name="Jaros S."/>
            <person name="Januszkiewicz K."/>
            <person name="Wedrychowicz H."/>
        </authorList>
    </citation>
    <scope>NUCLEOTIDE SEQUENCE [LARGE SCALE GENOMIC DNA]</scope>
    <source>
        <strain evidence="6 7">ATCC 23634</strain>
    </source>
</reference>
<dbReference type="AlphaFoldDB" id="A0A1K2I021"/>
<dbReference type="PANTHER" id="PTHR30537">
    <property type="entry name" value="HTH-TYPE TRANSCRIPTIONAL REGULATOR"/>
    <property type="match status" value="1"/>
</dbReference>
<organism evidence="6 7">
    <name type="scientific">Devosia enhydra</name>
    <dbReference type="NCBI Taxonomy" id="665118"/>
    <lineage>
        <taxon>Bacteria</taxon>
        <taxon>Pseudomonadati</taxon>
        <taxon>Pseudomonadota</taxon>
        <taxon>Alphaproteobacteria</taxon>
        <taxon>Hyphomicrobiales</taxon>
        <taxon>Devosiaceae</taxon>
        <taxon>Devosia</taxon>
    </lineage>
</organism>
<evidence type="ECO:0000313" key="6">
    <source>
        <dbReference type="EMBL" id="SFZ85726.1"/>
    </source>
</evidence>
<keyword evidence="3" id="KW-0238">DNA-binding</keyword>
<dbReference type="InterPro" id="IPR036390">
    <property type="entry name" value="WH_DNA-bd_sf"/>
</dbReference>
<dbReference type="GO" id="GO:0003700">
    <property type="term" value="F:DNA-binding transcription factor activity"/>
    <property type="evidence" value="ECO:0007669"/>
    <property type="project" value="InterPro"/>
</dbReference>
<dbReference type="PANTHER" id="PTHR30537:SF3">
    <property type="entry name" value="TRANSCRIPTIONAL REGULATORY PROTEIN"/>
    <property type="match status" value="1"/>
</dbReference>
<evidence type="ECO:0000256" key="2">
    <source>
        <dbReference type="ARBA" id="ARBA00023015"/>
    </source>
</evidence>
<protein>
    <submittedName>
        <fullName evidence="6">Transcriptional regulator, LysR family</fullName>
    </submittedName>
</protein>
<dbReference type="InterPro" id="IPR036388">
    <property type="entry name" value="WH-like_DNA-bd_sf"/>
</dbReference>
<dbReference type="OrthoDB" id="7624726at2"/>
<dbReference type="InterPro" id="IPR000847">
    <property type="entry name" value="LysR_HTH_N"/>
</dbReference>
<dbReference type="SUPFAM" id="SSF53850">
    <property type="entry name" value="Periplasmic binding protein-like II"/>
    <property type="match status" value="1"/>
</dbReference>
<dbReference type="InterPro" id="IPR058163">
    <property type="entry name" value="LysR-type_TF_proteobact-type"/>
</dbReference>
<dbReference type="Proteomes" id="UP000183447">
    <property type="component" value="Unassembled WGS sequence"/>
</dbReference>
<accession>A0A1K2I021</accession>
<dbReference type="RefSeq" id="WP_072344329.1">
    <property type="nucleotide sequence ID" value="NZ_FPKU01000002.1"/>
</dbReference>
<dbReference type="GO" id="GO:0006351">
    <property type="term" value="P:DNA-templated transcription"/>
    <property type="evidence" value="ECO:0007669"/>
    <property type="project" value="TreeGrafter"/>
</dbReference>
<dbReference type="InterPro" id="IPR005119">
    <property type="entry name" value="LysR_subst-bd"/>
</dbReference>
<dbReference type="SUPFAM" id="SSF46785">
    <property type="entry name" value="Winged helix' DNA-binding domain"/>
    <property type="match status" value="1"/>
</dbReference>
<evidence type="ECO:0000256" key="1">
    <source>
        <dbReference type="ARBA" id="ARBA00009437"/>
    </source>
</evidence>
<evidence type="ECO:0000256" key="4">
    <source>
        <dbReference type="ARBA" id="ARBA00023163"/>
    </source>
</evidence>
<dbReference type="Gene3D" id="1.10.10.10">
    <property type="entry name" value="Winged helix-like DNA-binding domain superfamily/Winged helix DNA-binding domain"/>
    <property type="match status" value="1"/>
</dbReference>
<dbReference type="Pfam" id="PF03466">
    <property type="entry name" value="LysR_substrate"/>
    <property type="match status" value="1"/>
</dbReference>
<keyword evidence="4" id="KW-0804">Transcription</keyword>
<comment type="similarity">
    <text evidence="1">Belongs to the LysR transcriptional regulatory family.</text>
</comment>
<gene>
    <name evidence="6" type="ORF">SAMN02983003_2895</name>
</gene>
<dbReference type="GO" id="GO:0043565">
    <property type="term" value="F:sequence-specific DNA binding"/>
    <property type="evidence" value="ECO:0007669"/>
    <property type="project" value="TreeGrafter"/>
</dbReference>